<dbReference type="Proteomes" id="UP000023561">
    <property type="component" value="Unassembled WGS sequence"/>
</dbReference>
<dbReference type="SUPFAM" id="SSF56752">
    <property type="entry name" value="D-aminoacid aminotransferase-like PLP-dependent enzymes"/>
    <property type="match status" value="1"/>
</dbReference>
<dbReference type="GO" id="GO:0005829">
    <property type="term" value="C:cytosol"/>
    <property type="evidence" value="ECO:0007669"/>
    <property type="project" value="TreeGrafter"/>
</dbReference>
<dbReference type="FunFam" id="3.20.10.10:FF:000002">
    <property type="entry name" value="D-alanine aminotransferase"/>
    <property type="match status" value="1"/>
</dbReference>
<comment type="caution">
    <text evidence="7">The sequence shown here is derived from an EMBL/GenBank/DDBJ whole genome shotgun (WGS) entry which is preliminary data.</text>
</comment>
<dbReference type="Pfam" id="PF01063">
    <property type="entry name" value="Aminotran_4"/>
    <property type="match status" value="1"/>
</dbReference>
<dbReference type="InterPro" id="IPR043132">
    <property type="entry name" value="BCAT-like_C"/>
</dbReference>
<evidence type="ECO:0000256" key="6">
    <source>
        <dbReference type="RuleBase" id="RU004516"/>
    </source>
</evidence>
<reference evidence="7 8" key="1">
    <citation type="submission" date="2014-04" db="EMBL/GenBank/DDBJ databases">
        <title>Whole genome shotgun sequence of Geobacillus caldoxylosilyticus NBRC 107762.</title>
        <authorList>
            <person name="Hosoyama A."/>
            <person name="Hosoyama Y."/>
            <person name="Katano-Makiyama Y."/>
            <person name="Tsuchikane K."/>
            <person name="Ohji S."/>
            <person name="Ichikawa N."/>
            <person name="Yamazoe A."/>
            <person name="Fujita N."/>
        </authorList>
    </citation>
    <scope>NUCLEOTIDE SEQUENCE [LARGE SCALE GENOMIC DNA]</scope>
    <source>
        <strain evidence="7 8">NBRC 107762</strain>
    </source>
</reference>
<keyword evidence="4 6" id="KW-0663">Pyridoxal phosphate</keyword>
<dbReference type="RefSeq" id="WP_017435418.1">
    <property type="nucleotide sequence ID" value="NZ_BAWO01000046.1"/>
</dbReference>
<evidence type="ECO:0000313" key="7">
    <source>
        <dbReference type="EMBL" id="GAJ40531.1"/>
    </source>
</evidence>
<keyword evidence="7" id="KW-0456">Lyase</keyword>
<dbReference type="PANTHER" id="PTHR42743:SF11">
    <property type="entry name" value="AMINODEOXYCHORISMATE LYASE"/>
    <property type="match status" value="1"/>
</dbReference>
<comment type="subunit">
    <text evidence="3">Homodimer.</text>
</comment>
<dbReference type="GO" id="GO:0008652">
    <property type="term" value="P:amino acid biosynthetic process"/>
    <property type="evidence" value="ECO:0007669"/>
    <property type="project" value="UniProtKB-ARBA"/>
</dbReference>
<dbReference type="PROSITE" id="PS00770">
    <property type="entry name" value="AA_TRANSFER_CLASS_4"/>
    <property type="match status" value="1"/>
</dbReference>
<proteinExistence type="inferred from homology"/>
<organism evidence="7 8">
    <name type="scientific">Parageobacillus caldoxylosilyticus NBRC 107762</name>
    <dbReference type="NCBI Taxonomy" id="1220594"/>
    <lineage>
        <taxon>Bacteria</taxon>
        <taxon>Bacillati</taxon>
        <taxon>Bacillota</taxon>
        <taxon>Bacilli</taxon>
        <taxon>Bacillales</taxon>
        <taxon>Anoxybacillaceae</taxon>
        <taxon>Saccharococcus</taxon>
    </lineage>
</organism>
<dbReference type="GeneID" id="301192801"/>
<dbReference type="InterPro" id="IPR036038">
    <property type="entry name" value="Aminotransferase-like"/>
</dbReference>
<dbReference type="OrthoDB" id="9805628at2"/>
<comment type="cofactor">
    <cofactor evidence="1 6">
        <name>pyridoxal 5'-phosphate</name>
        <dbReference type="ChEBI" id="CHEBI:597326"/>
    </cofactor>
</comment>
<dbReference type="CDD" id="cd00449">
    <property type="entry name" value="PLPDE_IV"/>
    <property type="match status" value="1"/>
</dbReference>
<dbReference type="GO" id="GO:0016829">
    <property type="term" value="F:lyase activity"/>
    <property type="evidence" value="ECO:0007669"/>
    <property type="project" value="UniProtKB-KW"/>
</dbReference>
<dbReference type="PANTHER" id="PTHR42743">
    <property type="entry name" value="AMINO-ACID AMINOTRANSFERASE"/>
    <property type="match status" value="1"/>
</dbReference>
<evidence type="ECO:0000256" key="5">
    <source>
        <dbReference type="RuleBase" id="RU004106"/>
    </source>
</evidence>
<dbReference type="InterPro" id="IPR001544">
    <property type="entry name" value="Aminotrans_IV"/>
</dbReference>
<evidence type="ECO:0000256" key="1">
    <source>
        <dbReference type="ARBA" id="ARBA00001933"/>
    </source>
</evidence>
<evidence type="ECO:0000256" key="3">
    <source>
        <dbReference type="ARBA" id="ARBA00011738"/>
    </source>
</evidence>
<gene>
    <name evidence="7" type="primary">pabC</name>
    <name evidence="7" type="ORF">GCA01S_046_00070</name>
</gene>
<comment type="similarity">
    <text evidence="2 5">Belongs to the class-IV pyridoxal-phosphate-dependent aminotransferase family.</text>
</comment>
<evidence type="ECO:0000313" key="8">
    <source>
        <dbReference type="Proteomes" id="UP000023561"/>
    </source>
</evidence>
<dbReference type="AlphaFoldDB" id="A0A023DHR2"/>
<sequence>MYIYINGDIVHKDEARISPFDHGFLYGLGVFETFRTYDGHPFLLDDHLERLNGSLREMNIVKVFTRDEVKEILYRLLEVNGLRDAYVRLNVSAGIGDIGLQTAAYGEPTIIMYMKPLSAPSFTKGKVGIILKARRNTPEGTERLKSHHYLNNIIGKRELGSRTDAEGIFLNEQGYVAEGIVSNIFWVKNETVYTPAIRTGILNGVTRQFVLAMLRALNIAYKEGFYPLTHLKQADEIFVTNSIQEIVPIYQVEGRAYAGADGTITSLLQKHYRRFTPFLWTRHELTERIGDQ</sequence>
<name>A0A023DHR2_9BACL</name>
<dbReference type="EMBL" id="BAWO01000046">
    <property type="protein sequence ID" value="GAJ40531.1"/>
    <property type="molecule type" value="Genomic_DNA"/>
</dbReference>
<dbReference type="InterPro" id="IPR018300">
    <property type="entry name" value="Aminotrans_IV_CS"/>
</dbReference>
<evidence type="ECO:0000256" key="4">
    <source>
        <dbReference type="ARBA" id="ARBA00022898"/>
    </source>
</evidence>
<dbReference type="Gene3D" id="3.20.10.10">
    <property type="entry name" value="D-amino Acid Aminotransferase, subunit A, domain 2"/>
    <property type="match status" value="1"/>
</dbReference>
<accession>A0A023DHR2</accession>
<dbReference type="NCBIfam" id="NF005800">
    <property type="entry name" value="PRK07650.1"/>
    <property type="match status" value="1"/>
</dbReference>
<dbReference type="GO" id="GO:0046394">
    <property type="term" value="P:carboxylic acid biosynthetic process"/>
    <property type="evidence" value="ECO:0007669"/>
    <property type="project" value="UniProtKB-ARBA"/>
</dbReference>
<dbReference type="InterPro" id="IPR043131">
    <property type="entry name" value="BCAT-like_N"/>
</dbReference>
<keyword evidence="8" id="KW-1185">Reference proteome</keyword>
<protein>
    <submittedName>
        <fullName evidence="7">Aminodeoxychorismate lyase</fullName>
    </submittedName>
</protein>
<evidence type="ECO:0000256" key="2">
    <source>
        <dbReference type="ARBA" id="ARBA00009320"/>
    </source>
</evidence>
<dbReference type="InterPro" id="IPR050571">
    <property type="entry name" value="Class-IV_PLP-Dep_Aminotrnsfr"/>
</dbReference>
<dbReference type="Gene3D" id="3.30.470.10">
    <property type="match status" value="1"/>
</dbReference>